<keyword evidence="3" id="KW-0633">Potassium transport</keyword>
<keyword evidence="5" id="KW-0631">Potassium channel</keyword>
<evidence type="ECO:0000256" key="9">
    <source>
        <dbReference type="ARBA" id="ARBA00023136"/>
    </source>
</evidence>
<comment type="caution">
    <text evidence="13">The sequence shown here is derived from an EMBL/GenBank/DDBJ whole genome shotgun (WGS) entry which is preliminary data.</text>
</comment>
<dbReference type="PANTHER" id="PTHR10027">
    <property type="entry name" value="CALCIUM-ACTIVATED POTASSIUM CHANNEL ALPHA CHAIN"/>
    <property type="match status" value="1"/>
</dbReference>
<feature type="transmembrane region" description="Helical" evidence="11">
    <location>
        <begin position="336"/>
        <end position="359"/>
    </location>
</feature>
<keyword evidence="2" id="KW-0813">Transport</keyword>
<dbReference type="EMBL" id="JAQMWT010000028">
    <property type="protein sequence ID" value="KAJ8613519.1"/>
    <property type="molecule type" value="Genomic_DNA"/>
</dbReference>
<accession>A0AAD7UPU6</accession>
<keyword evidence="14" id="KW-1185">Reference proteome</keyword>
<feature type="transmembrane region" description="Helical" evidence="11">
    <location>
        <begin position="59"/>
        <end position="77"/>
    </location>
</feature>
<evidence type="ECO:0000256" key="5">
    <source>
        <dbReference type="ARBA" id="ARBA00022826"/>
    </source>
</evidence>
<gene>
    <name evidence="13" type="ORF">CTAYLR_002211</name>
</gene>
<evidence type="ECO:0000313" key="13">
    <source>
        <dbReference type="EMBL" id="KAJ8613519.1"/>
    </source>
</evidence>
<evidence type="ECO:0000256" key="1">
    <source>
        <dbReference type="ARBA" id="ARBA00004141"/>
    </source>
</evidence>
<feature type="domain" description="Potassium channel" evidence="12">
    <location>
        <begin position="388"/>
        <end position="432"/>
    </location>
</feature>
<dbReference type="GO" id="GO:0005267">
    <property type="term" value="F:potassium channel activity"/>
    <property type="evidence" value="ECO:0007669"/>
    <property type="project" value="UniProtKB-KW"/>
</dbReference>
<evidence type="ECO:0000256" key="7">
    <source>
        <dbReference type="ARBA" id="ARBA00022989"/>
    </source>
</evidence>
<evidence type="ECO:0000256" key="4">
    <source>
        <dbReference type="ARBA" id="ARBA00022692"/>
    </source>
</evidence>
<evidence type="ECO:0000256" key="10">
    <source>
        <dbReference type="ARBA" id="ARBA00023303"/>
    </source>
</evidence>
<keyword evidence="9 11" id="KW-0472">Membrane</keyword>
<dbReference type="InterPro" id="IPR047871">
    <property type="entry name" value="K_chnl_Slo-like"/>
</dbReference>
<proteinExistence type="predicted"/>
<keyword evidence="4 11" id="KW-0812">Transmembrane</keyword>
<keyword evidence="8" id="KW-0406">Ion transport</keyword>
<evidence type="ECO:0000259" key="12">
    <source>
        <dbReference type="Pfam" id="PF07885"/>
    </source>
</evidence>
<feature type="transmembrane region" description="Helical" evidence="11">
    <location>
        <begin position="390"/>
        <end position="408"/>
    </location>
</feature>
<feature type="transmembrane region" description="Helical" evidence="11">
    <location>
        <begin position="414"/>
        <end position="434"/>
    </location>
</feature>
<dbReference type="GO" id="GO:0016020">
    <property type="term" value="C:membrane"/>
    <property type="evidence" value="ECO:0007669"/>
    <property type="project" value="UniProtKB-SubCell"/>
</dbReference>
<evidence type="ECO:0000256" key="3">
    <source>
        <dbReference type="ARBA" id="ARBA00022538"/>
    </source>
</evidence>
<keyword evidence="6" id="KW-0630">Potassium</keyword>
<dbReference type="Proteomes" id="UP001230188">
    <property type="component" value="Unassembled WGS sequence"/>
</dbReference>
<sequence length="545" mass="61823">MPDLEGNASIARMLGIARLIRKMRELAQLARSKRAERLGWGLCSTVTTYEFKGETRPLWLAYASAVCVSVVALYGLAKHYRLVARDVRTGVRCAPCTFEPATYFGTIAATGFVLWAISLGGSHFMTRQTHNWGFLGAHECEGRFVYRIKSWQCCIVYEIVQFAVTIVGIVSWSIGVHNVALIDIPHDRMHLMYIHYGHPNFSKEHPSPRHGDHNPLGVRGGELGVFHGLEFFVMSSVALHAVTSTAWRIVCDRTMYKAKLWMLLDVAEIGMLVSCAYPRIFDHWRWYGSKMNGYSPFILFGFFRFLRMIRFERLVYLLFSYDGLKLPFFQCNGTYVRYYMLLLKLFVGLASIGAVVCAVEYPCEPNAIRLDKPLQLEECNDWFKRYDQCIYFLVVTMATIGFGDMYPATIEGRVLMILILLFVLSIFPALSAHLRELSDGDDMSQEDYIISCVVAIWEELAHVNTKLGEIITKFKSAAMTTAVLANQHGALVDQSDITAEIFDPNTLRDLQTSGDQIDEAFRILDHIDARLANFEADDDAHAVLR</sequence>
<protein>
    <recommendedName>
        <fullName evidence="12">Potassium channel domain-containing protein</fullName>
    </recommendedName>
</protein>
<feature type="transmembrane region" description="Helical" evidence="11">
    <location>
        <begin position="155"/>
        <end position="174"/>
    </location>
</feature>
<evidence type="ECO:0000313" key="14">
    <source>
        <dbReference type="Proteomes" id="UP001230188"/>
    </source>
</evidence>
<reference evidence="13" key="1">
    <citation type="submission" date="2023-01" db="EMBL/GenBank/DDBJ databases">
        <title>Metagenome sequencing of chrysophaentin producing Chrysophaeum taylorii.</title>
        <authorList>
            <person name="Davison J."/>
            <person name="Bewley C."/>
        </authorList>
    </citation>
    <scope>NUCLEOTIDE SEQUENCE</scope>
    <source>
        <strain evidence="13">NIES-1699</strain>
    </source>
</reference>
<dbReference type="PANTHER" id="PTHR10027:SF10">
    <property type="entry name" value="SLOWPOKE 2, ISOFORM D"/>
    <property type="match status" value="1"/>
</dbReference>
<dbReference type="InterPro" id="IPR013099">
    <property type="entry name" value="K_chnl_dom"/>
</dbReference>
<evidence type="ECO:0000256" key="2">
    <source>
        <dbReference type="ARBA" id="ARBA00022448"/>
    </source>
</evidence>
<feature type="transmembrane region" description="Helical" evidence="11">
    <location>
        <begin position="231"/>
        <end position="250"/>
    </location>
</feature>
<dbReference type="Gene3D" id="1.10.287.70">
    <property type="match status" value="1"/>
</dbReference>
<name>A0AAD7UPU6_9STRA</name>
<organism evidence="13 14">
    <name type="scientific">Chrysophaeum taylorii</name>
    <dbReference type="NCBI Taxonomy" id="2483200"/>
    <lineage>
        <taxon>Eukaryota</taxon>
        <taxon>Sar</taxon>
        <taxon>Stramenopiles</taxon>
        <taxon>Ochrophyta</taxon>
        <taxon>Pelagophyceae</taxon>
        <taxon>Pelagomonadales</taxon>
        <taxon>Pelagomonadaceae</taxon>
        <taxon>Chrysophaeum</taxon>
    </lineage>
</organism>
<dbReference type="SUPFAM" id="SSF81324">
    <property type="entry name" value="Voltage-gated potassium channels"/>
    <property type="match status" value="1"/>
</dbReference>
<dbReference type="Pfam" id="PF07885">
    <property type="entry name" value="Ion_trans_2"/>
    <property type="match status" value="1"/>
</dbReference>
<evidence type="ECO:0000256" key="8">
    <source>
        <dbReference type="ARBA" id="ARBA00023065"/>
    </source>
</evidence>
<feature type="transmembrane region" description="Helical" evidence="11">
    <location>
        <begin position="262"/>
        <end position="280"/>
    </location>
</feature>
<dbReference type="AlphaFoldDB" id="A0AAD7UPU6"/>
<comment type="subcellular location">
    <subcellularLocation>
        <location evidence="1">Membrane</location>
        <topology evidence="1">Multi-pass membrane protein</topology>
    </subcellularLocation>
</comment>
<keyword evidence="10" id="KW-0407">Ion channel</keyword>
<evidence type="ECO:0000256" key="11">
    <source>
        <dbReference type="SAM" id="Phobius"/>
    </source>
</evidence>
<evidence type="ECO:0000256" key="6">
    <source>
        <dbReference type="ARBA" id="ARBA00022958"/>
    </source>
</evidence>
<keyword evidence="7 11" id="KW-1133">Transmembrane helix</keyword>